<organism evidence="3 4">
    <name type="scientific">Bradyrhizobium erythrophlei</name>
    <dbReference type="NCBI Taxonomy" id="1437360"/>
    <lineage>
        <taxon>Bacteria</taxon>
        <taxon>Pseudomonadati</taxon>
        <taxon>Pseudomonadota</taxon>
        <taxon>Alphaproteobacteria</taxon>
        <taxon>Hyphomicrobiales</taxon>
        <taxon>Nitrobacteraceae</taxon>
        <taxon>Bradyrhizobium</taxon>
    </lineage>
</organism>
<dbReference type="PANTHER" id="PTHR43364">
    <property type="entry name" value="NADH-SPECIFIC METHYLGLYOXAL REDUCTASE-RELATED"/>
    <property type="match status" value="1"/>
</dbReference>
<dbReference type="RefSeq" id="WP_079565619.1">
    <property type="nucleotide sequence ID" value="NZ_LT670818.1"/>
</dbReference>
<evidence type="ECO:0000313" key="4">
    <source>
        <dbReference type="Proteomes" id="UP000190675"/>
    </source>
</evidence>
<dbReference type="InterPro" id="IPR036812">
    <property type="entry name" value="NAD(P)_OxRdtase_dom_sf"/>
</dbReference>
<dbReference type="InterPro" id="IPR020471">
    <property type="entry name" value="AKR"/>
</dbReference>
<protein>
    <submittedName>
        <fullName evidence="3">Predicted oxidoreductase</fullName>
    </submittedName>
</protein>
<sequence>MEYATLGNTGLLVSKLCFGTMTFGDGRGLFKAISSVGQVGADELVKTSIDGGINFFDTADNYTEGESEKILGQSLKNLNVARKDVVIATKVYSRVGPGRNDIGASRGHIMDAVEASLRRLQTDHIDLYQIHGNDSVTPVDETLRALDTLVQQGKVRYIGCSNWQAWKIAKSLGISEFRNLARFDTLQAYYSIAGRDLERDIVPLLESEKVGLLVWSPLAGGLLSGKYSRMNQKPADSRRTNYDFPIVDKERAWKILDVMAPIAKAHGCSPARLSIAWLLAKPVLTSVIIGAKRLDQLQDNLAAAELILTQDELRQLDEVSVLPPEYPGWVLPFQGADRLEPVNRWERFHEAKKPH</sequence>
<dbReference type="FunFam" id="3.20.20.100:FF:000004">
    <property type="entry name" value="Oxidoreductase, aldo/keto reductase"/>
    <property type="match status" value="1"/>
</dbReference>
<evidence type="ECO:0000256" key="1">
    <source>
        <dbReference type="ARBA" id="ARBA00023002"/>
    </source>
</evidence>
<dbReference type="GO" id="GO:0005829">
    <property type="term" value="C:cytosol"/>
    <property type="evidence" value="ECO:0007669"/>
    <property type="project" value="UniProtKB-ARBA"/>
</dbReference>
<keyword evidence="1" id="KW-0560">Oxidoreductase</keyword>
<gene>
    <name evidence="3" type="ORF">SAMN05444169_1753</name>
</gene>
<dbReference type="CDD" id="cd19091">
    <property type="entry name" value="AKR_PsAKR"/>
    <property type="match status" value="1"/>
</dbReference>
<dbReference type="PANTHER" id="PTHR43364:SF18">
    <property type="entry name" value="OXIDOREDUCTASE"/>
    <property type="match status" value="1"/>
</dbReference>
<dbReference type="PRINTS" id="PR00069">
    <property type="entry name" value="ALDKETRDTASE"/>
</dbReference>
<dbReference type="AlphaFoldDB" id="A0A1M5IRC9"/>
<dbReference type="Proteomes" id="UP000190675">
    <property type="component" value="Chromosome I"/>
</dbReference>
<evidence type="ECO:0000313" key="3">
    <source>
        <dbReference type="EMBL" id="SHG30884.1"/>
    </source>
</evidence>
<proteinExistence type="predicted"/>
<dbReference type="InterPro" id="IPR023210">
    <property type="entry name" value="NADP_OxRdtase_dom"/>
</dbReference>
<reference evidence="3 4" key="1">
    <citation type="submission" date="2016-11" db="EMBL/GenBank/DDBJ databases">
        <authorList>
            <person name="Jaros S."/>
            <person name="Januszkiewicz K."/>
            <person name="Wedrychowicz H."/>
        </authorList>
    </citation>
    <scope>NUCLEOTIDE SEQUENCE [LARGE SCALE GENOMIC DNA]</scope>
    <source>
        <strain evidence="3 4">GAS242</strain>
    </source>
</reference>
<dbReference type="EMBL" id="LT670818">
    <property type="protein sequence ID" value="SHG30884.1"/>
    <property type="molecule type" value="Genomic_DNA"/>
</dbReference>
<dbReference type="InterPro" id="IPR050523">
    <property type="entry name" value="AKR_Detox_Biosynth"/>
</dbReference>
<dbReference type="Pfam" id="PF00248">
    <property type="entry name" value="Aldo_ket_red"/>
    <property type="match status" value="1"/>
</dbReference>
<feature type="domain" description="NADP-dependent oxidoreductase" evidence="2">
    <location>
        <begin position="15"/>
        <end position="319"/>
    </location>
</feature>
<dbReference type="SUPFAM" id="SSF51430">
    <property type="entry name" value="NAD(P)-linked oxidoreductase"/>
    <property type="match status" value="1"/>
</dbReference>
<accession>A0A1M5IRC9</accession>
<dbReference type="Gene3D" id="3.20.20.100">
    <property type="entry name" value="NADP-dependent oxidoreductase domain"/>
    <property type="match status" value="1"/>
</dbReference>
<dbReference type="GO" id="GO:0016491">
    <property type="term" value="F:oxidoreductase activity"/>
    <property type="evidence" value="ECO:0007669"/>
    <property type="project" value="UniProtKB-KW"/>
</dbReference>
<dbReference type="OrthoDB" id="9803483at2"/>
<evidence type="ECO:0000259" key="2">
    <source>
        <dbReference type="Pfam" id="PF00248"/>
    </source>
</evidence>
<name>A0A1M5IRC9_9BRAD</name>